<reference evidence="2" key="1">
    <citation type="submission" date="2018-05" db="EMBL/GenBank/DDBJ databases">
        <authorList>
            <person name="Lanie J.A."/>
            <person name="Ng W.-L."/>
            <person name="Kazmierczak K.M."/>
            <person name="Andrzejewski T.M."/>
            <person name="Davidsen T.M."/>
            <person name="Wayne K.J."/>
            <person name="Tettelin H."/>
            <person name="Glass J.I."/>
            <person name="Rusch D."/>
            <person name="Podicherti R."/>
            <person name="Tsui H.-C.T."/>
            <person name="Winkler M.E."/>
        </authorList>
    </citation>
    <scope>NUCLEOTIDE SEQUENCE</scope>
</reference>
<name>A0A382DPC2_9ZZZZ</name>
<evidence type="ECO:0000256" key="1">
    <source>
        <dbReference type="SAM" id="Phobius"/>
    </source>
</evidence>
<protein>
    <submittedName>
        <fullName evidence="2">Uncharacterized protein</fullName>
    </submittedName>
</protein>
<evidence type="ECO:0000313" key="2">
    <source>
        <dbReference type="EMBL" id="SVB40069.1"/>
    </source>
</evidence>
<proteinExistence type="predicted"/>
<dbReference type="AlphaFoldDB" id="A0A382DPC2"/>
<keyword evidence="1" id="KW-1133">Transmembrane helix</keyword>
<keyword evidence="1" id="KW-0812">Transmembrane</keyword>
<accession>A0A382DPC2</accession>
<feature type="transmembrane region" description="Helical" evidence="1">
    <location>
        <begin position="12"/>
        <end position="29"/>
    </location>
</feature>
<sequence length="30" mass="3367">MGIKMGSKYRMSIVAFIVAFVIGFVIVEFL</sequence>
<gene>
    <name evidence="2" type="ORF">METZ01_LOCUS192923</name>
</gene>
<organism evidence="2">
    <name type="scientific">marine metagenome</name>
    <dbReference type="NCBI Taxonomy" id="408172"/>
    <lineage>
        <taxon>unclassified sequences</taxon>
        <taxon>metagenomes</taxon>
        <taxon>ecological metagenomes</taxon>
    </lineage>
</organism>
<dbReference type="EMBL" id="UINC01040339">
    <property type="protein sequence ID" value="SVB40069.1"/>
    <property type="molecule type" value="Genomic_DNA"/>
</dbReference>
<keyword evidence="1" id="KW-0472">Membrane</keyword>